<dbReference type="Proteomes" id="UP000678499">
    <property type="component" value="Unassembled WGS sequence"/>
</dbReference>
<accession>A0A7R9GCQ3</accession>
<evidence type="ECO:0000256" key="3">
    <source>
        <dbReference type="ARBA" id="ARBA00022833"/>
    </source>
</evidence>
<dbReference type="PROSITE" id="PS50089">
    <property type="entry name" value="ZF_RING_2"/>
    <property type="match status" value="1"/>
</dbReference>
<dbReference type="PANTHER" id="PTHR46359">
    <property type="entry name" value="GEO07743P1"/>
    <property type="match status" value="1"/>
</dbReference>
<dbReference type="InterPro" id="IPR042981">
    <property type="entry name" value="RNF11_RING-H2"/>
</dbReference>
<dbReference type="CDD" id="cd16468">
    <property type="entry name" value="RING-H2_RNF11"/>
    <property type="match status" value="1"/>
</dbReference>
<evidence type="ECO:0000313" key="8">
    <source>
        <dbReference type="Proteomes" id="UP000678499"/>
    </source>
</evidence>
<organism evidence="7">
    <name type="scientific">Notodromas monacha</name>
    <dbReference type="NCBI Taxonomy" id="399045"/>
    <lineage>
        <taxon>Eukaryota</taxon>
        <taxon>Metazoa</taxon>
        <taxon>Ecdysozoa</taxon>
        <taxon>Arthropoda</taxon>
        <taxon>Crustacea</taxon>
        <taxon>Oligostraca</taxon>
        <taxon>Ostracoda</taxon>
        <taxon>Podocopa</taxon>
        <taxon>Podocopida</taxon>
        <taxon>Cypridocopina</taxon>
        <taxon>Cypridoidea</taxon>
        <taxon>Cyprididae</taxon>
        <taxon>Notodromas</taxon>
    </lineage>
</organism>
<dbReference type="EMBL" id="OA882548">
    <property type="protein sequence ID" value="CAD7275945.1"/>
    <property type="molecule type" value="Genomic_DNA"/>
</dbReference>
<feature type="compositionally biased region" description="Polar residues" evidence="5">
    <location>
        <begin position="1"/>
        <end position="11"/>
    </location>
</feature>
<dbReference type="SMART" id="SM00184">
    <property type="entry name" value="RING"/>
    <property type="match status" value="1"/>
</dbReference>
<dbReference type="InterPro" id="IPR013083">
    <property type="entry name" value="Znf_RING/FYVE/PHD"/>
</dbReference>
<dbReference type="SUPFAM" id="SSF57850">
    <property type="entry name" value="RING/U-box"/>
    <property type="match status" value="1"/>
</dbReference>
<evidence type="ECO:0000256" key="5">
    <source>
        <dbReference type="SAM" id="MobiDB-lite"/>
    </source>
</evidence>
<sequence length="158" mass="17516">MGNCLKSQGSDDISLLQGGSDGNPAHQQSRSESYSSASPMNESQDHLPFYYPPPEGSHGNQVNEENQIRIAKRIGLIQNLPTGLYDGCKKNQESVSLDSICTCIICMVEFALEDPVRYLPCMHTYHKKCIDDWLMRRLACPSCLEPVDAALLSTFDTS</sequence>
<dbReference type="PANTHER" id="PTHR46359:SF2">
    <property type="entry name" value="GEO07743P1"/>
    <property type="match status" value="1"/>
</dbReference>
<dbReference type="Gene3D" id="3.30.40.10">
    <property type="entry name" value="Zinc/RING finger domain, C3HC4 (zinc finger)"/>
    <property type="match status" value="1"/>
</dbReference>
<dbReference type="OrthoDB" id="9984778at2759"/>
<evidence type="ECO:0000313" key="7">
    <source>
        <dbReference type="EMBL" id="CAD7275945.1"/>
    </source>
</evidence>
<evidence type="ECO:0000256" key="2">
    <source>
        <dbReference type="ARBA" id="ARBA00022771"/>
    </source>
</evidence>
<evidence type="ECO:0000256" key="4">
    <source>
        <dbReference type="PROSITE-ProRule" id="PRU00175"/>
    </source>
</evidence>
<dbReference type="GO" id="GO:0006511">
    <property type="term" value="P:ubiquitin-dependent protein catabolic process"/>
    <property type="evidence" value="ECO:0007669"/>
    <property type="project" value="TreeGrafter"/>
</dbReference>
<protein>
    <recommendedName>
        <fullName evidence="6">RING-type domain-containing protein</fullName>
    </recommendedName>
</protein>
<dbReference type="InterPro" id="IPR052804">
    <property type="entry name" value="UEC_component"/>
</dbReference>
<dbReference type="InterPro" id="IPR001841">
    <property type="entry name" value="Znf_RING"/>
</dbReference>
<feature type="region of interest" description="Disordered" evidence="5">
    <location>
        <begin position="1"/>
        <end position="64"/>
    </location>
</feature>
<dbReference type="Pfam" id="PF13639">
    <property type="entry name" value="zf-RING_2"/>
    <property type="match status" value="1"/>
</dbReference>
<keyword evidence="8" id="KW-1185">Reference proteome</keyword>
<dbReference type="GO" id="GO:0061630">
    <property type="term" value="F:ubiquitin protein ligase activity"/>
    <property type="evidence" value="ECO:0007669"/>
    <property type="project" value="TreeGrafter"/>
</dbReference>
<reference evidence="7" key="1">
    <citation type="submission" date="2020-11" db="EMBL/GenBank/DDBJ databases">
        <authorList>
            <person name="Tran Van P."/>
        </authorList>
    </citation>
    <scope>NUCLEOTIDE SEQUENCE</scope>
</reference>
<dbReference type="EMBL" id="CAJPEX010000511">
    <property type="protein sequence ID" value="CAG0916097.1"/>
    <property type="molecule type" value="Genomic_DNA"/>
</dbReference>
<keyword evidence="1" id="KW-0479">Metal-binding</keyword>
<gene>
    <name evidence="7" type="ORF">NMOB1V02_LOCUS3728</name>
</gene>
<dbReference type="GO" id="GO:0000151">
    <property type="term" value="C:ubiquitin ligase complex"/>
    <property type="evidence" value="ECO:0007669"/>
    <property type="project" value="TreeGrafter"/>
</dbReference>
<evidence type="ECO:0000259" key="6">
    <source>
        <dbReference type="PROSITE" id="PS50089"/>
    </source>
</evidence>
<proteinExistence type="predicted"/>
<keyword evidence="3" id="KW-0862">Zinc</keyword>
<dbReference type="GO" id="GO:0008270">
    <property type="term" value="F:zinc ion binding"/>
    <property type="evidence" value="ECO:0007669"/>
    <property type="project" value="UniProtKB-KW"/>
</dbReference>
<name>A0A7R9GCQ3_9CRUS</name>
<dbReference type="AlphaFoldDB" id="A0A7R9GCQ3"/>
<keyword evidence="2 4" id="KW-0863">Zinc-finger</keyword>
<evidence type="ECO:0000256" key="1">
    <source>
        <dbReference type="ARBA" id="ARBA00022723"/>
    </source>
</evidence>
<feature type="domain" description="RING-type" evidence="6">
    <location>
        <begin position="103"/>
        <end position="143"/>
    </location>
</feature>